<dbReference type="AlphaFoldDB" id="A0A158R0H0"/>
<evidence type="ECO:0000313" key="6">
    <source>
        <dbReference type="Proteomes" id="UP000271162"/>
    </source>
</evidence>
<proteinExistence type="predicted"/>
<sequence>MISSSYSRLVVSVVLLSLIVWTQARKFTVLRLIPDTTAEVELLHSLLMNDVKLDFWKAPTEPGREVHVMMDELSKKRFISTIQSLNMTYSVMIGDVQKWGFLLR</sequence>
<feature type="domain" description="Carboxypeptidase activation peptide" evidence="4">
    <location>
        <begin position="30"/>
        <end position="98"/>
    </location>
</feature>
<keyword evidence="6" id="KW-1185">Reference proteome</keyword>
<keyword evidence="2" id="KW-0862">Zinc</keyword>
<accession>A0A158R0H0</accession>
<evidence type="ECO:0000313" key="5">
    <source>
        <dbReference type="EMBL" id="VDL75395.1"/>
    </source>
</evidence>
<reference evidence="5 6" key="2">
    <citation type="submission" date="2018-11" db="EMBL/GenBank/DDBJ databases">
        <authorList>
            <consortium name="Pathogen Informatics"/>
        </authorList>
    </citation>
    <scope>NUCLEOTIDE SEQUENCE [LARGE SCALE GENOMIC DNA]</scope>
</reference>
<reference evidence="7" key="1">
    <citation type="submission" date="2016-04" db="UniProtKB">
        <authorList>
            <consortium name="WormBaseParasite"/>
        </authorList>
    </citation>
    <scope>IDENTIFICATION</scope>
</reference>
<dbReference type="EMBL" id="UYSL01020605">
    <property type="protein sequence ID" value="VDL75395.1"/>
    <property type="molecule type" value="Genomic_DNA"/>
</dbReference>
<organism evidence="7">
    <name type="scientific">Nippostrongylus brasiliensis</name>
    <name type="common">Rat hookworm</name>
    <dbReference type="NCBI Taxonomy" id="27835"/>
    <lineage>
        <taxon>Eukaryota</taxon>
        <taxon>Metazoa</taxon>
        <taxon>Ecdysozoa</taxon>
        <taxon>Nematoda</taxon>
        <taxon>Chromadorea</taxon>
        <taxon>Rhabditida</taxon>
        <taxon>Rhabditina</taxon>
        <taxon>Rhabditomorpha</taxon>
        <taxon>Strongyloidea</taxon>
        <taxon>Heligmosomidae</taxon>
        <taxon>Nippostrongylus</taxon>
    </lineage>
</organism>
<evidence type="ECO:0000256" key="2">
    <source>
        <dbReference type="ARBA" id="ARBA00022833"/>
    </source>
</evidence>
<dbReference type="SUPFAM" id="SSF54897">
    <property type="entry name" value="Protease propeptides/inhibitors"/>
    <property type="match status" value="1"/>
</dbReference>
<gene>
    <name evidence="5" type="ORF">NBR_LOCUS11806</name>
</gene>
<dbReference type="GO" id="GO:0046872">
    <property type="term" value="F:metal ion binding"/>
    <property type="evidence" value="ECO:0007669"/>
    <property type="project" value="UniProtKB-KW"/>
</dbReference>
<feature type="chain" id="PRO_5043135721" evidence="3">
    <location>
        <begin position="25"/>
        <end position="104"/>
    </location>
</feature>
<evidence type="ECO:0000256" key="3">
    <source>
        <dbReference type="SAM" id="SignalP"/>
    </source>
</evidence>
<name>A0A158R0H0_NIPBR</name>
<feature type="signal peptide" evidence="3">
    <location>
        <begin position="1"/>
        <end position="24"/>
    </location>
</feature>
<evidence type="ECO:0000256" key="1">
    <source>
        <dbReference type="ARBA" id="ARBA00022723"/>
    </source>
</evidence>
<dbReference type="WBParaSite" id="NBR_0001180501-mRNA-1">
    <property type="protein sequence ID" value="NBR_0001180501-mRNA-1"/>
    <property type="gene ID" value="NBR_0001180501"/>
</dbReference>
<dbReference type="InterPro" id="IPR003146">
    <property type="entry name" value="M14A_act_pep"/>
</dbReference>
<dbReference type="Pfam" id="PF02244">
    <property type="entry name" value="Propep_M14"/>
    <property type="match status" value="1"/>
</dbReference>
<keyword evidence="3" id="KW-0732">Signal</keyword>
<dbReference type="STRING" id="27835.A0A158R0H0"/>
<dbReference type="InterPro" id="IPR036990">
    <property type="entry name" value="M14A-like_propep"/>
</dbReference>
<evidence type="ECO:0000313" key="7">
    <source>
        <dbReference type="WBParaSite" id="NBR_0001180501-mRNA-1"/>
    </source>
</evidence>
<dbReference type="Gene3D" id="3.30.70.340">
    <property type="entry name" value="Metallocarboxypeptidase-like"/>
    <property type="match status" value="1"/>
</dbReference>
<keyword evidence="1" id="KW-0479">Metal-binding</keyword>
<dbReference type="Proteomes" id="UP000271162">
    <property type="component" value="Unassembled WGS sequence"/>
</dbReference>
<evidence type="ECO:0000259" key="4">
    <source>
        <dbReference type="Pfam" id="PF02244"/>
    </source>
</evidence>
<protein>
    <submittedName>
        <fullName evidence="7">Propep_M14 domain-containing protein</fullName>
    </submittedName>
</protein>